<dbReference type="InterPro" id="IPR032675">
    <property type="entry name" value="LRR_dom_sf"/>
</dbReference>
<accession>A0A197JN52</accession>
<organism evidence="2 3">
    <name type="scientific">Linnemannia elongata AG-77</name>
    <dbReference type="NCBI Taxonomy" id="1314771"/>
    <lineage>
        <taxon>Eukaryota</taxon>
        <taxon>Fungi</taxon>
        <taxon>Fungi incertae sedis</taxon>
        <taxon>Mucoromycota</taxon>
        <taxon>Mortierellomycotina</taxon>
        <taxon>Mortierellomycetes</taxon>
        <taxon>Mortierellales</taxon>
        <taxon>Mortierellaceae</taxon>
        <taxon>Linnemannia</taxon>
    </lineage>
</organism>
<dbReference type="SUPFAM" id="SSF81383">
    <property type="entry name" value="F-box domain"/>
    <property type="match status" value="1"/>
</dbReference>
<dbReference type="OrthoDB" id="2388980at2759"/>
<name>A0A197JN52_9FUNG</name>
<evidence type="ECO:0000313" key="3">
    <source>
        <dbReference type="Proteomes" id="UP000078512"/>
    </source>
</evidence>
<protein>
    <recommendedName>
        <fullName evidence="4">F-box domain-containing protein</fullName>
    </recommendedName>
</protein>
<dbReference type="SUPFAM" id="SSF52047">
    <property type="entry name" value="RNI-like"/>
    <property type="match status" value="1"/>
</dbReference>
<dbReference type="Gene3D" id="3.80.10.10">
    <property type="entry name" value="Ribonuclease Inhibitor"/>
    <property type="match status" value="1"/>
</dbReference>
<evidence type="ECO:0000256" key="1">
    <source>
        <dbReference type="SAM" id="MobiDB-lite"/>
    </source>
</evidence>
<dbReference type="Proteomes" id="UP000078512">
    <property type="component" value="Unassembled WGS sequence"/>
</dbReference>
<evidence type="ECO:0000313" key="2">
    <source>
        <dbReference type="EMBL" id="OAQ26585.1"/>
    </source>
</evidence>
<gene>
    <name evidence="2" type="ORF">K457DRAFT_34366</name>
</gene>
<dbReference type="AlphaFoldDB" id="A0A197JN52"/>
<feature type="region of interest" description="Disordered" evidence="1">
    <location>
        <begin position="663"/>
        <end position="683"/>
    </location>
</feature>
<dbReference type="EMBL" id="KV442065">
    <property type="protein sequence ID" value="OAQ26585.1"/>
    <property type="molecule type" value="Genomic_DNA"/>
</dbReference>
<sequence>MLMTTRREDSTKLDPMDIPEIRNLVVSNLSSTTNSRTDILSCSFVSKAWLQTCLPYLWHKFDLRKFNSHQLHLRHQGIINNAHLIRHLSLEHMQFYELHPHLQDYVLPYCRALQRIEFTETWKSVDGSGTAMDHSDKNKLRLREWADIAALTQHNPELQEFRIENSNVWTPPVAFWRALAEDVPALRSLQILRVTVGQGKISTAESSSSYSVGSSTSNNTPGGSTPEEDVILDIFLGICDRVEELHLDTVLFTRVKTERWINGPTFSHLQKLTYFGQSAMQLELFYKALDAPGLRELTWGSPYRVMEQPAIFAPFLTVEIAKRHLALEVLDLQEEVPFEDRELQYILLSLSRPLLALRVKGSGFDVRSLEALLQPRPSWAQWDAGSGFAGELMASHGSTIHTLNLQGCAMVTSAMVQRLLQSCPQLEVFVAWEIKGIDILSAQTESQAQYGHEQLGPTWACGKLRQLEVFISVFSISQDAWRRGTTTAPEYRTSPPATTTTFTAMSSSSLSAAGCNTNGLGLSSSSLPLGVPPPPPPHSGMPSFSEAERQLHRAVYRELAQLIKLEKLVIGKWRLANEYYQNPAEEQGLDLRLNSGLDTLAGLTRLRELDFRNTPQNLDEQDVVWMAEHFGEMSVSGEVGFRGRFAGHDVQRHRELEARFKDVQHRRMSSATPHEVNSKRTSA</sequence>
<feature type="region of interest" description="Disordered" evidence="1">
    <location>
        <begin position="205"/>
        <end position="225"/>
    </location>
</feature>
<reference evidence="2 3" key="1">
    <citation type="submission" date="2016-05" db="EMBL/GenBank/DDBJ databases">
        <title>Genome sequencing reveals origins of a unique bacterial endosymbiosis in the earliest lineages of terrestrial Fungi.</title>
        <authorList>
            <consortium name="DOE Joint Genome Institute"/>
            <person name="Uehling J."/>
            <person name="Gryganskyi A."/>
            <person name="Hameed K."/>
            <person name="Tschaplinski T."/>
            <person name="Misztal P."/>
            <person name="Wu S."/>
            <person name="Desiro A."/>
            <person name="Vande Pol N."/>
            <person name="Du Z.-Y."/>
            <person name="Zienkiewicz A."/>
            <person name="Zienkiewicz K."/>
            <person name="Morin E."/>
            <person name="Tisserant E."/>
            <person name="Splivallo R."/>
            <person name="Hainaut M."/>
            <person name="Henrissat B."/>
            <person name="Ohm R."/>
            <person name="Kuo A."/>
            <person name="Yan J."/>
            <person name="Lipzen A."/>
            <person name="Nolan M."/>
            <person name="Labutti K."/>
            <person name="Barry K."/>
            <person name="Goldstein A."/>
            <person name="Labbe J."/>
            <person name="Schadt C."/>
            <person name="Tuskan G."/>
            <person name="Grigoriev I."/>
            <person name="Martin F."/>
            <person name="Vilgalys R."/>
            <person name="Bonito G."/>
        </authorList>
    </citation>
    <scope>NUCLEOTIDE SEQUENCE [LARGE SCALE GENOMIC DNA]</scope>
    <source>
        <strain evidence="2 3">AG-77</strain>
    </source>
</reference>
<proteinExistence type="predicted"/>
<keyword evidence="3" id="KW-1185">Reference proteome</keyword>
<evidence type="ECO:0008006" key="4">
    <source>
        <dbReference type="Google" id="ProtNLM"/>
    </source>
</evidence>
<dbReference type="InterPro" id="IPR036047">
    <property type="entry name" value="F-box-like_dom_sf"/>
</dbReference>